<keyword evidence="2" id="KW-0489">Methyltransferase</keyword>
<keyword evidence="2" id="KW-0808">Transferase</keyword>
<reference evidence="2" key="1">
    <citation type="submission" date="2016-05" db="EMBL/GenBank/DDBJ databases">
        <title>Microbial consortia oxidize butane by reversing methanogenesis.</title>
        <authorList>
            <person name="Laso-Perez R."/>
            <person name="Richter M."/>
            <person name="Wegener G."/>
            <person name="Musat F."/>
        </authorList>
    </citation>
    <scope>NUCLEOTIDE SEQUENCE [LARGE SCALE GENOMIC DNA]</scope>
    <source>
        <strain evidence="2">BOX2</strain>
    </source>
</reference>
<evidence type="ECO:0000313" key="3">
    <source>
        <dbReference type="Proteomes" id="UP000186940"/>
    </source>
</evidence>
<gene>
    <name evidence="2" type="ORF">SCAL_000326</name>
</gene>
<dbReference type="GO" id="GO:0008757">
    <property type="term" value="F:S-adenosylmethionine-dependent methyltransferase activity"/>
    <property type="evidence" value="ECO:0007669"/>
    <property type="project" value="InterPro"/>
</dbReference>
<protein>
    <submittedName>
        <fullName evidence="2">Type 11 methyltransferase</fullName>
    </submittedName>
</protein>
<dbReference type="Pfam" id="PF08241">
    <property type="entry name" value="Methyltransf_11"/>
    <property type="match status" value="1"/>
</dbReference>
<dbReference type="GO" id="GO:0032259">
    <property type="term" value="P:methylation"/>
    <property type="evidence" value="ECO:0007669"/>
    <property type="project" value="UniProtKB-KW"/>
</dbReference>
<dbReference type="STRING" id="1838285.SCAL_000326"/>
<name>A0A1F2PB72_9EURY</name>
<dbReference type="InterPro" id="IPR013216">
    <property type="entry name" value="Methyltransf_11"/>
</dbReference>
<evidence type="ECO:0000259" key="1">
    <source>
        <dbReference type="Pfam" id="PF08241"/>
    </source>
</evidence>
<dbReference type="AlphaFoldDB" id="A0A1F2PB72"/>
<keyword evidence="3" id="KW-1185">Reference proteome</keyword>
<accession>A0A1F2PB72</accession>
<dbReference type="SUPFAM" id="SSF53335">
    <property type="entry name" value="S-adenosyl-L-methionine-dependent methyltransferases"/>
    <property type="match status" value="1"/>
</dbReference>
<comment type="caution">
    <text evidence="2">The sequence shown here is derived from an EMBL/GenBank/DDBJ whole genome shotgun (WGS) entry which is preliminary data.</text>
</comment>
<dbReference type="InterPro" id="IPR029063">
    <property type="entry name" value="SAM-dependent_MTases_sf"/>
</dbReference>
<organism evidence="2 3">
    <name type="scientific">Candidatus Syntropharchaeum caldarium</name>
    <dbReference type="NCBI Taxonomy" id="1838285"/>
    <lineage>
        <taxon>Archaea</taxon>
        <taxon>Methanobacteriati</taxon>
        <taxon>Methanobacteriota</taxon>
        <taxon>Stenosarchaea group</taxon>
        <taxon>Methanomicrobia</taxon>
        <taxon>Methanosarcinales</taxon>
        <taxon>ANME-2 cluster</taxon>
        <taxon>Candidatus Syntropharchaeum</taxon>
    </lineage>
</organism>
<sequence length="260" mass="29348">MNNTKNMIKDYWNGRSSTFDNSPGHVIANRREETAWKSLLQEKIGETAKRVLDIGTGTGFLSIMLAEMGYEVVGLDISEEMLKRANKKAMDRGVELEFKLGDAENLPFETGSFDAIVNRAVLWTLPDPKNALTEWRRVLKPGGKLCFFLHEPHPDGMSHRVRKQIGNLFILIFERRNPWNSLYDSGKLGIELPFGGGVEPSVIIELLEETGFRQVSAEPMVEIGRLKREGIPLYHKIATSKHVQYCYTALKPNGDELSQA</sequence>
<feature type="domain" description="Methyltransferase type 11" evidence="1">
    <location>
        <begin position="52"/>
        <end position="147"/>
    </location>
</feature>
<dbReference type="CDD" id="cd02440">
    <property type="entry name" value="AdoMet_MTases"/>
    <property type="match status" value="1"/>
</dbReference>
<evidence type="ECO:0000313" key="2">
    <source>
        <dbReference type="EMBL" id="OFV68650.1"/>
    </source>
</evidence>
<dbReference type="PANTHER" id="PTHR43591:SF24">
    <property type="entry name" value="2-METHOXY-6-POLYPRENYL-1,4-BENZOQUINOL METHYLASE, MITOCHONDRIAL"/>
    <property type="match status" value="1"/>
</dbReference>
<dbReference type="EMBL" id="LYOS01000001">
    <property type="protein sequence ID" value="OFV68650.1"/>
    <property type="molecule type" value="Genomic_DNA"/>
</dbReference>
<dbReference type="PANTHER" id="PTHR43591">
    <property type="entry name" value="METHYLTRANSFERASE"/>
    <property type="match status" value="1"/>
</dbReference>
<proteinExistence type="predicted"/>
<dbReference type="Gene3D" id="3.40.50.150">
    <property type="entry name" value="Vaccinia Virus protein VP39"/>
    <property type="match status" value="1"/>
</dbReference>
<dbReference type="Proteomes" id="UP000186940">
    <property type="component" value="Unassembled WGS sequence"/>
</dbReference>